<name>A0A0F4YM47_RASE3</name>
<accession>A0A0F4YM47</accession>
<evidence type="ECO:0000313" key="8">
    <source>
        <dbReference type="Proteomes" id="UP000053958"/>
    </source>
</evidence>
<evidence type="ECO:0000256" key="2">
    <source>
        <dbReference type="ARBA" id="ARBA00022692"/>
    </source>
</evidence>
<reference evidence="7 8" key="1">
    <citation type="submission" date="2015-04" db="EMBL/GenBank/DDBJ databases">
        <authorList>
            <person name="Heijne W.H."/>
            <person name="Fedorova N.D."/>
            <person name="Nierman W.C."/>
            <person name="Vollebregt A.W."/>
            <person name="Zhao Z."/>
            <person name="Wu L."/>
            <person name="Kumar M."/>
            <person name="Stam H."/>
            <person name="van den Berg M.A."/>
            <person name="Pel H.J."/>
        </authorList>
    </citation>
    <scope>NUCLEOTIDE SEQUENCE [LARGE SCALE GENOMIC DNA]</scope>
    <source>
        <strain evidence="7 8">CBS 393.64</strain>
    </source>
</reference>
<dbReference type="PANTHER" id="PTHR23241:SF106">
    <property type="entry name" value="DUF4149 DOMAIN-CONTAINING PROTEIN"/>
    <property type="match status" value="1"/>
</dbReference>
<evidence type="ECO:0000256" key="3">
    <source>
        <dbReference type="ARBA" id="ARBA00022989"/>
    </source>
</evidence>
<evidence type="ECO:0000256" key="1">
    <source>
        <dbReference type="ARBA" id="ARBA00004370"/>
    </source>
</evidence>
<comment type="subcellular location">
    <subcellularLocation>
        <location evidence="1">Membrane</location>
    </subcellularLocation>
</comment>
<feature type="transmembrane region" description="Helical" evidence="5">
    <location>
        <begin position="150"/>
        <end position="171"/>
    </location>
</feature>
<dbReference type="EMBL" id="LASV01000400">
    <property type="protein sequence ID" value="KKA18936.1"/>
    <property type="molecule type" value="Genomic_DNA"/>
</dbReference>
<feature type="transmembrane region" description="Helical" evidence="5">
    <location>
        <begin position="87"/>
        <end position="109"/>
    </location>
</feature>
<keyword evidence="8" id="KW-1185">Reference proteome</keyword>
<dbReference type="InterPro" id="IPR025423">
    <property type="entry name" value="TMEM205-like"/>
</dbReference>
<dbReference type="Pfam" id="PF13664">
    <property type="entry name" value="DUF4149"/>
    <property type="match status" value="1"/>
</dbReference>
<keyword evidence="2 5" id="KW-0812">Transmembrane</keyword>
<organism evidence="7 8">
    <name type="scientific">Rasamsonia emersonii (strain ATCC 16479 / CBS 393.64 / IMI 116815)</name>
    <dbReference type="NCBI Taxonomy" id="1408163"/>
    <lineage>
        <taxon>Eukaryota</taxon>
        <taxon>Fungi</taxon>
        <taxon>Dikarya</taxon>
        <taxon>Ascomycota</taxon>
        <taxon>Pezizomycotina</taxon>
        <taxon>Eurotiomycetes</taxon>
        <taxon>Eurotiomycetidae</taxon>
        <taxon>Eurotiales</taxon>
        <taxon>Trichocomaceae</taxon>
        <taxon>Rasamsonia</taxon>
    </lineage>
</organism>
<keyword evidence="4 5" id="KW-0472">Membrane</keyword>
<comment type="caution">
    <text evidence="7">The sequence shown here is derived from an EMBL/GenBank/DDBJ whole genome shotgun (WGS) entry which is preliminary data.</text>
</comment>
<dbReference type="Proteomes" id="UP000053958">
    <property type="component" value="Unassembled WGS sequence"/>
</dbReference>
<evidence type="ECO:0000313" key="7">
    <source>
        <dbReference type="EMBL" id="KKA18936.1"/>
    </source>
</evidence>
<dbReference type="AlphaFoldDB" id="A0A0F4YM47"/>
<dbReference type="PANTHER" id="PTHR23241">
    <property type="entry name" value="LATE EMBRYOGENESIS ABUNDANT PLANTS LEA-RELATED"/>
    <property type="match status" value="1"/>
</dbReference>
<protein>
    <recommendedName>
        <fullName evidence="6">TMEM205-like domain-containing protein</fullName>
    </recommendedName>
</protein>
<dbReference type="RefSeq" id="XP_013325548.1">
    <property type="nucleotide sequence ID" value="XM_013470094.1"/>
</dbReference>
<dbReference type="OrthoDB" id="1641132at2759"/>
<gene>
    <name evidence="7" type="ORF">T310_7105</name>
</gene>
<dbReference type="GO" id="GO:0016020">
    <property type="term" value="C:membrane"/>
    <property type="evidence" value="ECO:0007669"/>
    <property type="project" value="UniProtKB-SubCell"/>
</dbReference>
<evidence type="ECO:0000256" key="5">
    <source>
        <dbReference type="SAM" id="Phobius"/>
    </source>
</evidence>
<evidence type="ECO:0000259" key="6">
    <source>
        <dbReference type="Pfam" id="PF13664"/>
    </source>
</evidence>
<proteinExistence type="predicted"/>
<feature type="transmembrane region" description="Helical" evidence="5">
    <location>
        <begin position="45"/>
        <end position="67"/>
    </location>
</feature>
<sequence length="177" mass="19330">MSILGPFHILRSADITLQSATAPFWESRSIRTLPRQQFSTLQNSLFPIYFTLQSALPVVAALTYPGARTVLGTGPSSLAGVLLEENRLTVLLPLSIVFVSGLTNLLYLTPKVVGVIKQRWQQESIDGKKSYDPPPHSKEMTELNKKFAKLHGISTLVNLGGLLATVAYGVVLGRRLS</sequence>
<keyword evidence="3 5" id="KW-1133">Transmembrane helix</keyword>
<feature type="domain" description="TMEM205-like" evidence="6">
    <location>
        <begin position="30"/>
        <end position="119"/>
    </location>
</feature>
<dbReference type="GeneID" id="25319381"/>
<evidence type="ECO:0000256" key="4">
    <source>
        <dbReference type="ARBA" id="ARBA00023136"/>
    </source>
</evidence>
<dbReference type="InterPro" id="IPR053009">
    <property type="entry name" value="Xanthocillin_Biosynth-Assoc"/>
</dbReference>